<protein>
    <recommendedName>
        <fullName evidence="5">Apea-like HEPN domain-containing protein</fullName>
    </recommendedName>
</protein>
<dbReference type="AlphaFoldDB" id="A0A9Q6S1P9"/>
<name>A0A9Q6S1P9_9BURK</name>
<dbReference type="Proteomes" id="UP000509548">
    <property type="component" value="Chromosome 1"/>
</dbReference>
<evidence type="ECO:0008006" key="5">
    <source>
        <dbReference type="Google" id="ProtNLM"/>
    </source>
</evidence>
<evidence type="ECO:0000313" key="3">
    <source>
        <dbReference type="Proteomes" id="UP000509548"/>
    </source>
</evidence>
<dbReference type="EMBL" id="JAYLVJ010000075">
    <property type="protein sequence ID" value="MEO1759377.1"/>
    <property type="molecule type" value="Genomic_DNA"/>
</dbReference>
<evidence type="ECO:0000313" key="4">
    <source>
        <dbReference type="Proteomes" id="UP001462961"/>
    </source>
</evidence>
<organism evidence="2 3">
    <name type="scientific">Paraburkholderia caribensis</name>
    <dbReference type="NCBI Taxonomy" id="75105"/>
    <lineage>
        <taxon>Bacteria</taxon>
        <taxon>Pseudomonadati</taxon>
        <taxon>Pseudomonadota</taxon>
        <taxon>Betaproteobacteria</taxon>
        <taxon>Burkholderiales</taxon>
        <taxon>Burkholderiaceae</taxon>
        <taxon>Paraburkholderia</taxon>
    </lineage>
</organism>
<dbReference type="RefSeq" id="WP_107203297.1">
    <property type="nucleotide sequence ID" value="NZ_CP015958.1"/>
</dbReference>
<gene>
    <name evidence="2" type="ORF">A9O66_11115</name>
    <name evidence="1" type="ORF">VOI32_36405</name>
</gene>
<reference evidence="1 4" key="3">
    <citation type="submission" date="2024-01" db="EMBL/GenBank/DDBJ databases">
        <title>The diversity of rhizobia nodulating Mimosa spp. in eleven states of Brazil covering several biomes is determined by host plant, location, and edaphic factors.</title>
        <authorList>
            <person name="Rouws L."/>
            <person name="Barauna A."/>
            <person name="Beukes C."/>
            <person name="De Faria S.M."/>
            <person name="Gross E."/>
            <person name="Dos Reis Junior F.B."/>
            <person name="Simon M."/>
            <person name="Maluk M."/>
            <person name="Odee D.W."/>
            <person name="Kenicer G."/>
            <person name="Young J.P.W."/>
            <person name="Reis V.M."/>
            <person name="Zilli J."/>
            <person name="James E.K."/>
        </authorList>
    </citation>
    <scope>NUCLEOTIDE SEQUENCE [LARGE SCALE GENOMIC DNA]</scope>
    <source>
        <strain evidence="1 4">JHI1651</strain>
    </source>
</reference>
<accession>A0A9Q6S1P9</accession>
<proteinExistence type="predicted"/>
<keyword evidence="4" id="KW-1185">Reference proteome</keyword>
<reference evidence="2 3" key="1">
    <citation type="journal article" date="2014" name="Genome Announc.">
        <title>Draft Genome Sequence of the Haloacid-Degrading Burkholderia caribensis Strain MBA4.</title>
        <authorList>
            <person name="Pan Y."/>
            <person name="Kong K.F."/>
            <person name="Tsang J.S."/>
        </authorList>
    </citation>
    <scope>NUCLEOTIDE SEQUENCE [LARGE SCALE GENOMIC DNA]</scope>
    <source>
        <strain evidence="2 3">852011</strain>
    </source>
</reference>
<dbReference type="EMBL" id="CP015958">
    <property type="protein sequence ID" value="QLB62885.1"/>
    <property type="molecule type" value="Genomic_DNA"/>
</dbReference>
<dbReference type="Proteomes" id="UP001462961">
    <property type="component" value="Unassembled WGS sequence"/>
</dbReference>
<evidence type="ECO:0000313" key="2">
    <source>
        <dbReference type="EMBL" id="QLB62885.1"/>
    </source>
</evidence>
<sequence>MVRTITSLLRLCCNPTIRFLTHSSHSFTEIHPPGEERLALQREIFELYDKRSAAAHGKPKHNDTHLVQTFNILQRVLVRMIEDNEVPSKAALNNMLLGAS</sequence>
<reference evidence="2" key="2">
    <citation type="submission" date="2016-06" db="EMBL/GenBank/DDBJ databases">
        <authorList>
            <person name="Huang P."/>
            <person name="Jiang X."/>
            <person name="Liu X."/>
        </authorList>
    </citation>
    <scope>NUCLEOTIDE SEQUENCE</scope>
    <source>
        <strain evidence="2">852011</strain>
    </source>
</reference>
<evidence type="ECO:0000313" key="1">
    <source>
        <dbReference type="EMBL" id="MEO1759377.1"/>
    </source>
</evidence>